<comment type="caution">
    <text evidence="1">The sequence shown here is derived from an EMBL/GenBank/DDBJ whole genome shotgun (WGS) entry which is preliminary data.</text>
</comment>
<dbReference type="AlphaFoldDB" id="A0A9P5UU65"/>
<evidence type="ECO:0000313" key="1">
    <source>
        <dbReference type="EMBL" id="KAF9118261.1"/>
    </source>
</evidence>
<organism evidence="1 2">
    <name type="scientific">Linnemannia schmuckeri</name>
    <dbReference type="NCBI Taxonomy" id="64567"/>
    <lineage>
        <taxon>Eukaryota</taxon>
        <taxon>Fungi</taxon>
        <taxon>Fungi incertae sedis</taxon>
        <taxon>Mucoromycota</taxon>
        <taxon>Mortierellomycotina</taxon>
        <taxon>Mortierellomycetes</taxon>
        <taxon>Mortierellales</taxon>
        <taxon>Mortierellaceae</taxon>
        <taxon>Linnemannia</taxon>
    </lineage>
</organism>
<dbReference type="Proteomes" id="UP000748756">
    <property type="component" value="Unassembled WGS sequence"/>
</dbReference>
<dbReference type="OrthoDB" id="414243at2759"/>
<reference evidence="1" key="1">
    <citation type="journal article" date="2020" name="Fungal Divers.">
        <title>Resolving the Mortierellaceae phylogeny through synthesis of multi-gene phylogenetics and phylogenomics.</title>
        <authorList>
            <person name="Vandepol N."/>
            <person name="Liber J."/>
            <person name="Desiro A."/>
            <person name="Na H."/>
            <person name="Kennedy M."/>
            <person name="Barry K."/>
            <person name="Grigoriev I.V."/>
            <person name="Miller A.N."/>
            <person name="O'Donnell K."/>
            <person name="Stajich J.E."/>
            <person name="Bonito G."/>
        </authorList>
    </citation>
    <scope>NUCLEOTIDE SEQUENCE</scope>
    <source>
        <strain evidence="1">NRRL 6426</strain>
    </source>
</reference>
<proteinExistence type="predicted"/>
<dbReference type="EMBL" id="JAAAUQ010003233">
    <property type="protein sequence ID" value="KAF9118261.1"/>
    <property type="molecule type" value="Genomic_DNA"/>
</dbReference>
<keyword evidence="2" id="KW-1185">Reference proteome</keyword>
<name>A0A9P5UU65_9FUNG</name>
<evidence type="ECO:0000313" key="2">
    <source>
        <dbReference type="Proteomes" id="UP000748756"/>
    </source>
</evidence>
<gene>
    <name evidence="1" type="ORF">BG015_006697</name>
</gene>
<accession>A0A9P5UU65</accession>
<sequence length="62" mass="6845">MKLTITRFAPEGLPSAEVTKSLSTNRASASYKFEYFDVSGFGAVPRDILSFGDAQWEELPIT</sequence>
<feature type="non-terminal residue" evidence="1">
    <location>
        <position position="62"/>
    </location>
</feature>
<protein>
    <submittedName>
        <fullName evidence="1">Uncharacterized protein</fullName>
    </submittedName>
</protein>